<dbReference type="GO" id="GO:0047429">
    <property type="term" value="F:nucleoside triphosphate diphosphatase activity"/>
    <property type="evidence" value="ECO:0007669"/>
    <property type="project" value="InterPro"/>
</dbReference>
<evidence type="ECO:0000313" key="3">
    <source>
        <dbReference type="Proteomes" id="UP000054869"/>
    </source>
</evidence>
<name>A0A0W0V789_9GAMM</name>
<reference evidence="2 3" key="1">
    <citation type="submission" date="2015-11" db="EMBL/GenBank/DDBJ databases">
        <title>Genomic analysis of 38 Legionella species identifies large and diverse effector repertoires.</title>
        <authorList>
            <person name="Burstein D."/>
            <person name="Amaro F."/>
            <person name="Zusman T."/>
            <person name="Lifshitz Z."/>
            <person name="Cohen O."/>
            <person name="Gilbert J.A."/>
            <person name="Pupko T."/>
            <person name="Shuman H.A."/>
            <person name="Segal G."/>
        </authorList>
    </citation>
    <scope>NUCLEOTIDE SEQUENCE [LARGE SCALE GENOMIC DNA]</scope>
    <source>
        <strain evidence="2 3">ATCC 49751</strain>
    </source>
</reference>
<feature type="domain" description="NTP pyrophosphohydrolase MazG-like" evidence="1">
    <location>
        <begin position="34"/>
        <end position="96"/>
    </location>
</feature>
<dbReference type="AlphaFoldDB" id="A0A0W0V789"/>
<dbReference type="PATRIC" id="fig|45067.4.peg.2685"/>
<dbReference type="GO" id="GO:0046061">
    <property type="term" value="P:dATP catabolic process"/>
    <property type="evidence" value="ECO:0007669"/>
    <property type="project" value="TreeGrafter"/>
</dbReference>
<dbReference type="RefSeq" id="WP_035915176.1">
    <property type="nucleotide sequence ID" value="NZ_CAAAJD010000018.1"/>
</dbReference>
<dbReference type="SUPFAM" id="SSF101386">
    <property type="entry name" value="all-alpha NTP pyrophosphatases"/>
    <property type="match status" value="1"/>
</dbReference>
<comment type="caution">
    <text evidence="2">The sequence shown here is derived from an EMBL/GenBank/DDBJ whole genome shotgun (WGS) entry which is preliminary data.</text>
</comment>
<dbReference type="EMBL" id="LNYI01000064">
    <property type="protein sequence ID" value="KTD15966.1"/>
    <property type="molecule type" value="Genomic_DNA"/>
</dbReference>
<accession>A0A0W0V789</accession>
<gene>
    <name evidence="2" type="ORF">Llan_2554</name>
</gene>
<dbReference type="GO" id="GO:0046052">
    <property type="term" value="P:UTP catabolic process"/>
    <property type="evidence" value="ECO:0007669"/>
    <property type="project" value="TreeGrafter"/>
</dbReference>
<sequence length="132" mass="15122">MSNNLTNSPNNPLKTLIAVEEDARHFGFEWPNEEMIIDQAISECDEIRAALKGEESRERLQEEIGDLLHTAISLCIFAGFEPEETLAKITKKFNKRILALKEIANTQGFSTLKHQPIELLMELWQQAKQKSR</sequence>
<dbReference type="GO" id="GO:0006203">
    <property type="term" value="P:dGTP catabolic process"/>
    <property type="evidence" value="ECO:0007669"/>
    <property type="project" value="TreeGrafter"/>
</dbReference>
<dbReference type="InterPro" id="IPR011551">
    <property type="entry name" value="NTP_PyrPHydrolase_MazG"/>
</dbReference>
<dbReference type="STRING" id="45067.Llan_2554"/>
<dbReference type="OrthoDB" id="5916960at2"/>
<dbReference type="GO" id="GO:0046047">
    <property type="term" value="P:TTP catabolic process"/>
    <property type="evidence" value="ECO:0007669"/>
    <property type="project" value="TreeGrafter"/>
</dbReference>
<dbReference type="Gene3D" id="1.10.287.1080">
    <property type="entry name" value="MazG-like"/>
    <property type="match status" value="1"/>
</dbReference>
<dbReference type="GO" id="GO:0046081">
    <property type="term" value="P:dUTP catabolic process"/>
    <property type="evidence" value="ECO:0007669"/>
    <property type="project" value="TreeGrafter"/>
</dbReference>
<dbReference type="Proteomes" id="UP000054869">
    <property type="component" value="Unassembled WGS sequence"/>
</dbReference>
<dbReference type="eggNOG" id="COG1694">
    <property type="taxonomic scope" value="Bacteria"/>
</dbReference>
<organism evidence="2 3">
    <name type="scientific">Legionella lansingensis</name>
    <dbReference type="NCBI Taxonomy" id="45067"/>
    <lineage>
        <taxon>Bacteria</taxon>
        <taxon>Pseudomonadati</taxon>
        <taxon>Pseudomonadota</taxon>
        <taxon>Gammaproteobacteria</taxon>
        <taxon>Legionellales</taxon>
        <taxon>Legionellaceae</taxon>
        <taxon>Legionella</taxon>
    </lineage>
</organism>
<evidence type="ECO:0000313" key="2">
    <source>
        <dbReference type="EMBL" id="KTD15966.1"/>
    </source>
</evidence>
<evidence type="ECO:0000259" key="1">
    <source>
        <dbReference type="Pfam" id="PF03819"/>
    </source>
</evidence>
<dbReference type="PANTHER" id="PTHR30522:SF0">
    <property type="entry name" value="NUCLEOSIDE TRIPHOSPHATE PYROPHOSPHOHYDROLASE"/>
    <property type="match status" value="1"/>
</dbReference>
<dbReference type="InterPro" id="IPR048011">
    <property type="entry name" value="NTP-PPase_MazG-like_C"/>
</dbReference>
<dbReference type="InterPro" id="IPR004518">
    <property type="entry name" value="MazG-like_dom"/>
</dbReference>
<proteinExistence type="predicted"/>
<dbReference type="GO" id="GO:0046076">
    <property type="term" value="P:dTTP catabolic process"/>
    <property type="evidence" value="ECO:0007669"/>
    <property type="project" value="TreeGrafter"/>
</dbReference>
<dbReference type="Pfam" id="PF03819">
    <property type="entry name" value="MazG"/>
    <property type="match status" value="1"/>
</dbReference>
<dbReference type="CDD" id="cd11529">
    <property type="entry name" value="NTP-PPase_MazG_Cterm"/>
    <property type="match status" value="1"/>
</dbReference>
<keyword evidence="3" id="KW-1185">Reference proteome</keyword>
<protein>
    <submittedName>
        <fullName evidence="2">Nucleoside triphosphate pyrophosphohydrolase MazG</fullName>
    </submittedName>
</protein>
<dbReference type="PANTHER" id="PTHR30522">
    <property type="entry name" value="NUCLEOSIDE TRIPHOSPHATE PYROPHOSPHOHYDROLASE"/>
    <property type="match status" value="1"/>
</dbReference>
<keyword evidence="2" id="KW-0378">Hydrolase</keyword>